<dbReference type="InterPro" id="IPR051055">
    <property type="entry name" value="PIF1_helicase"/>
</dbReference>
<protein>
    <submittedName>
        <fullName evidence="2">ATP-dependent DNA helicase RecQ</fullName>
        <ecNumber evidence="2">3.6.4.12</ecNumber>
    </submittedName>
</protein>
<dbReference type="AlphaFoldDB" id="A0A1J5SI85"/>
<dbReference type="GO" id="GO:0000723">
    <property type="term" value="P:telomere maintenance"/>
    <property type="evidence" value="ECO:0007669"/>
    <property type="project" value="InterPro"/>
</dbReference>
<dbReference type="GO" id="GO:0016787">
    <property type="term" value="F:hydrolase activity"/>
    <property type="evidence" value="ECO:0007669"/>
    <property type="project" value="UniProtKB-KW"/>
</dbReference>
<name>A0A1J5SI85_9ZZZZ</name>
<dbReference type="GO" id="GO:0000166">
    <property type="term" value="F:nucleotide binding"/>
    <property type="evidence" value="ECO:0007669"/>
    <property type="project" value="InterPro"/>
</dbReference>
<dbReference type="GO" id="GO:0003676">
    <property type="term" value="F:nucleic acid binding"/>
    <property type="evidence" value="ECO:0007669"/>
    <property type="project" value="InterPro"/>
</dbReference>
<gene>
    <name evidence="2" type="primary">recQ_4</name>
    <name evidence="2" type="ORF">GALL_102740</name>
</gene>
<keyword evidence="2" id="KW-0347">Helicase</keyword>
<dbReference type="InterPro" id="IPR002121">
    <property type="entry name" value="HRDC_dom"/>
</dbReference>
<dbReference type="Pfam" id="PF14493">
    <property type="entry name" value="HTH_40"/>
    <property type="match status" value="1"/>
</dbReference>
<evidence type="ECO:0000259" key="1">
    <source>
        <dbReference type="PROSITE" id="PS50967"/>
    </source>
</evidence>
<dbReference type="GO" id="GO:0003678">
    <property type="term" value="F:DNA helicase activity"/>
    <property type="evidence" value="ECO:0007669"/>
    <property type="project" value="UniProtKB-EC"/>
</dbReference>
<dbReference type="InterPro" id="IPR010997">
    <property type="entry name" value="HRDC-like_sf"/>
</dbReference>
<dbReference type="Gene3D" id="1.10.150.80">
    <property type="entry name" value="HRDC domain"/>
    <property type="match status" value="1"/>
</dbReference>
<dbReference type="InterPro" id="IPR044876">
    <property type="entry name" value="HRDC_dom_sf"/>
</dbReference>
<dbReference type="PANTHER" id="PTHR47642">
    <property type="entry name" value="ATP-DEPENDENT DNA HELICASE"/>
    <property type="match status" value="1"/>
</dbReference>
<dbReference type="InterPro" id="IPR029491">
    <property type="entry name" value="Helicase_HTH"/>
</dbReference>
<dbReference type="InterPro" id="IPR010285">
    <property type="entry name" value="DNA_helicase_pif1-like_DEAD"/>
</dbReference>
<evidence type="ECO:0000313" key="2">
    <source>
        <dbReference type="EMBL" id="OIR07611.1"/>
    </source>
</evidence>
<dbReference type="SMART" id="SM00341">
    <property type="entry name" value="HRDC"/>
    <property type="match status" value="1"/>
</dbReference>
<dbReference type="SMART" id="SM00382">
    <property type="entry name" value="AAA"/>
    <property type="match status" value="1"/>
</dbReference>
<dbReference type="InterPro" id="IPR003593">
    <property type="entry name" value="AAA+_ATPase"/>
</dbReference>
<comment type="caution">
    <text evidence="2">The sequence shown here is derived from an EMBL/GenBank/DDBJ whole genome shotgun (WGS) entry which is preliminary data.</text>
</comment>
<dbReference type="SUPFAM" id="SSF52540">
    <property type="entry name" value="P-loop containing nucleoside triphosphate hydrolases"/>
    <property type="match status" value="2"/>
</dbReference>
<keyword evidence="2" id="KW-0547">Nucleotide-binding</keyword>
<dbReference type="PANTHER" id="PTHR47642:SF5">
    <property type="entry name" value="ATP-DEPENDENT DNA HELICASE"/>
    <property type="match status" value="1"/>
</dbReference>
<dbReference type="EMBL" id="MLJW01000036">
    <property type="protein sequence ID" value="OIR07611.1"/>
    <property type="molecule type" value="Genomic_DNA"/>
</dbReference>
<dbReference type="Gene3D" id="2.30.30.940">
    <property type="match status" value="1"/>
</dbReference>
<accession>A0A1J5SI85</accession>
<dbReference type="SUPFAM" id="SSF47819">
    <property type="entry name" value="HRDC-like"/>
    <property type="match status" value="1"/>
</dbReference>
<organism evidence="2">
    <name type="scientific">mine drainage metagenome</name>
    <dbReference type="NCBI Taxonomy" id="410659"/>
    <lineage>
        <taxon>unclassified sequences</taxon>
        <taxon>metagenomes</taxon>
        <taxon>ecological metagenomes</taxon>
    </lineage>
</organism>
<dbReference type="Pfam" id="PF00570">
    <property type="entry name" value="HRDC"/>
    <property type="match status" value="1"/>
</dbReference>
<proteinExistence type="predicted"/>
<reference evidence="2" key="1">
    <citation type="submission" date="2016-10" db="EMBL/GenBank/DDBJ databases">
        <title>Sequence of Gallionella enrichment culture.</title>
        <authorList>
            <person name="Poehlein A."/>
            <person name="Muehling M."/>
            <person name="Daniel R."/>
        </authorList>
    </citation>
    <scope>NUCLEOTIDE SEQUENCE</scope>
</reference>
<dbReference type="FunFam" id="3.40.50.300:FF:001498">
    <property type="entry name" value="ATP-dependent DNA helicase"/>
    <property type="match status" value="1"/>
</dbReference>
<dbReference type="PROSITE" id="PS50967">
    <property type="entry name" value="HRDC"/>
    <property type="match status" value="1"/>
</dbReference>
<dbReference type="InterPro" id="IPR027417">
    <property type="entry name" value="P-loop_NTPase"/>
</dbReference>
<keyword evidence="2" id="KW-0067">ATP-binding</keyword>
<dbReference type="EC" id="3.6.4.12" evidence="2"/>
<dbReference type="Pfam" id="PF05970">
    <property type="entry name" value="PIF1"/>
    <property type="match status" value="1"/>
</dbReference>
<sequence length="833" mass="94714">MVTDTSNINFQLAADFIQYTNRSVFLTGKAGTGKTTFLKYIKQHSHKQTAVVAPTGVAAINAGGATIHSFFQLPFTPFIPASKGFGKNDSLNDKHSLMGRVRLNNERRKVIQQLELLIIDEISMVRCDVLDAIDTVLKTIRHRYHEPFGGVQVLLIGDMFQLPPVVPDAEWQILSQHYNSPYFFDSRVMEIQPPAYVELNKIYRQSDEKFISILNQVRNNEMSEDGMKTLHSRYLPSFIPNKNDGYINLTTHNYKADATNANELESLKEKLFSFKAIITGDFNEKAYPADEILNVKVGAQVMFIKNDLDKAKRYFNGKIGVIDKIDNDKIFVQCKKETDLIEVGKDVWKNIRYTINKQTQQVEEDEIGSFTQYPLRLAWSITIHKSQGLTFEKAVIDAGQAFAPGQVYVALSRCTCLEGMVLLSRITSNSLHTDQRIVNFSKNKEAAQLPANLLADKHRYQTTLLSLLFDFTSSLKKLSDVVRGVEEHVDAFNQETIAWLKQVEEKLIGLDDIGKKFQSQLQQFFREEILPEQNLLLQERIKKASVYFSDQIQTLLTFLFSSPAVTDSKQYSMAYNDDLKDLFAELAQQKHIMQSCKDGFNVSVYHEQKNNFVMPLFSVNAYAGAVYKKVDSPHPLLHKELRLLRDKICADADIPIFIVAGTKTLDEMAQYLPQTLDELEKINGFGKAKIQKFGQEFLDVILKYSAANNLSSNIHEKTPKKERKEKLSAPKLDTKLLSFNLYKQGKSVQEIATERNFAVQTIEGHLAHYISLGEIKIEELVSREKIILIEPVLQNFDGGSITPIKHQLGDDVSFGEIKLVLAWKEFEKNKVAD</sequence>
<keyword evidence="2" id="KW-0378">Hydrolase</keyword>
<dbReference type="CDD" id="cd18809">
    <property type="entry name" value="SF1_C_RecD"/>
    <property type="match status" value="1"/>
</dbReference>
<dbReference type="Gene3D" id="3.40.50.300">
    <property type="entry name" value="P-loop containing nucleotide triphosphate hydrolases"/>
    <property type="match status" value="1"/>
</dbReference>
<dbReference type="GO" id="GO:0006281">
    <property type="term" value="P:DNA repair"/>
    <property type="evidence" value="ECO:0007669"/>
    <property type="project" value="InterPro"/>
</dbReference>
<feature type="domain" description="HRDC" evidence="1">
    <location>
        <begin position="631"/>
        <end position="711"/>
    </location>
</feature>